<evidence type="ECO:0000256" key="5">
    <source>
        <dbReference type="ARBA" id="ARBA00022701"/>
    </source>
</evidence>
<dbReference type="Bgee" id="FBgn0074861">
    <property type="expression patterns" value="Expressed in male reproductive system and 2 other cell types or tissues"/>
</dbReference>
<dbReference type="SUPFAM" id="SSF47576">
    <property type="entry name" value="Calponin-homology domain, CH-domain"/>
    <property type="match status" value="1"/>
</dbReference>
<evidence type="ECO:0000259" key="10">
    <source>
        <dbReference type="PROSITE" id="PS50021"/>
    </source>
</evidence>
<dbReference type="InParanoid" id="A0A6I8UTU2"/>
<dbReference type="Proteomes" id="UP000001819">
    <property type="component" value="Chromosome 3"/>
</dbReference>
<dbReference type="PANTHER" id="PTHR10623">
    <property type="entry name" value="MICROTUBULE-ASSOCIATED PROTEIN RP/EB FAMILY MEMBER"/>
    <property type="match status" value="1"/>
</dbReference>
<sequence length="257" mass="28976">MSDLKLTVALTSSNGENMSRHDMLQWVNTMVQGHFKKIEELSSGVAYCQMMELIFPNCINLKRVKMSAKLEHECLHNLKLFQSAFTRLKLDKAVPIDRLIKGRFQDNFEFLQWFKKFFDSQAPGLENIKSAANAPIPKPIKPRGFAKELAKAVSPPSNGTGAEEDLTTRDLMSEMQTLSIKIDGAIVTRDECYNKLLQIERLMDDVTNSNNHAEFCSRIYTVLYKTMDGQPSAEIQGINGNAVSNSEMVEPEADGEY</sequence>
<dbReference type="InterPro" id="IPR001715">
    <property type="entry name" value="CH_dom"/>
</dbReference>
<name>A0A6I8UTU2_DROPS</name>
<gene>
    <name evidence="13" type="primary">LOC4804055</name>
</gene>
<dbReference type="InterPro" id="IPR027328">
    <property type="entry name" value="MAPRE"/>
</dbReference>
<dbReference type="ExpressionAtlas" id="A0A6I8UTU2">
    <property type="expression patterns" value="baseline"/>
</dbReference>
<feature type="domain" description="Calponin-homology (CH)" evidence="10">
    <location>
        <begin position="17"/>
        <end position="119"/>
    </location>
</feature>
<evidence type="ECO:0000256" key="1">
    <source>
        <dbReference type="ARBA" id="ARBA00004245"/>
    </source>
</evidence>
<keyword evidence="12" id="KW-1185">Reference proteome</keyword>
<dbReference type="GeneID" id="4804055"/>
<comment type="similarity">
    <text evidence="2">Belongs to the MAPRE family.</text>
</comment>
<dbReference type="PROSITE" id="PS50021">
    <property type="entry name" value="CH"/>
    <property type="match status" value="1"/>
</dbReference>
<comment type="subcellular location">
    <subcellularLocation>
        <location evidence="1">Cytoplasm</location>
        <location evidence="1">Cytoskeleton</location>
    </subcellularLocation>
</comment>
<evidence type="ECO:0000256" key="2">
    <source>
        <dbReference type="ARBA" id="ARBA00010729"/>
    </source>
</evidence>
<evidence type="ECO:0000256" key="3">
    <source>
        <dbReference type="ARBA" id="ARBA00022490"/>
    </source>
</evidence>
<evidence type="ECO:0000256" key="8">
    <source>
        <dbReference type="ARBA" id="ARBA00023306"/>
    </source>
</evidence>
<dbReference type="InterPro" id="IPR036872">
    <property type="entry name" value="CH_dom_sf"/>
</dbReference>
<proteinExistence type="inferred from homology"/>
<dbReference type="RefSeq" id="XP_001360676.2">
    <property type="nucleotide sequence ID" value="XM_001360639.4"/>
</dbReference>
<dbReference type="SUPFAM" id="SSF140612">
    <property type="entry name" value="EB1 dimerisation domain-like"/>
    <property type="match status" value="1"/>
</dbReference>
<dbReference type="GO" id="GO:0051301">
    <property type="term" value="P:cell division"/>
    <property type="evidence" value="ECO:0007669"/>
    <property type="project" value="UniProtKB-KW"/>
</dbReference>
<keyword evidence="3" id="KW-0963">Cytoplasm</keyword>
<keyword evidence="4" id="KW-0132">Cell division</keyword>
<reference evidence="12" key="1">
    <citation type="submission" date="2024-06" db="UniProtKB">
        <authorList>
            <consortium name="RefSeq"/>
        </authorList>
    </citation>
    <scope>NUCLEOTIDE SEQUENCE [LARGE SCALE GENOMIC DNA]</scope>
    <source>
        <strain evidence="12">MV2-25</strain>
    </source>
</reference>
<keyword evidence="7" id="KW-0206">Cytoskeleton</keyword>
<evidence type="ECO:0000313" key="12">
    <source>
        <dbReference type="Proteomes" id="UP000001819"/>
    </source>
</evidence>
<reference evidence="13" key="2">
    <citation type="submission" date="2025-08" db="UniProtKB">
        <authorList>
            <consortium name="RefSeq"/>
        </authorList>
    </citation>
    <scope>IDENTIFICATION</scope>
    <source>
        <strain evidence="13">MV-25-SWS-2005</strain>
        <tissue evidence="13">Whole body</tissue>
    </source>
</reference>
<dbReference type="KEGG" id="dpo:4804055"/>
<evidence type="ECO:0000313" key="13">
    <source>
        <dbReference type="RefSeq" id="XP_001360676.2"/>
    </source>
</evidence>
<dbReference type="Pfam" id="PF00307">
    <property type="entry name" value="CH"/>
    <property type="match status" value="1"/>
</dbReference>
<evidence type="ECO:0000256" key="6">
    <source>
        <dbReference type="ARBA" id="ARBA00022776"/>
    </source>
</evidence>
<evidence type="ECO:0000256" key="9">
    <source>
        <dbReference type="PROSITE-ProRule" id="PRU00576"/>
    </source>
</evidence>
<dbReference type="Gene3D" id="1.20.5.1430">
    <property type="match status" value="1"/>
</dbReference>
<dbReference type="FunFam" id="1.10.418.10:FF:000007">
    <property type="entry name" value="Microtubule-associated protein, RP/EB family, member 2"/>
    <property type="match status" value="1"/>
</dbReference>
<dbReference type="PROSITE" id="PS51230">
    <property type="entry name" value="EB1_C"/>
    <property type="match status" value="1"/>
</dbReference>
<dbReference type="CDD" id="cd00014">
    <property type="entry name" value="CH_SF"/>
    <property type="match status" value="1"/>
</dbReference>
<keyword evidence="8" id="KW-0131">Cell cycle</keyword>
<dbReference type="AlphaFoldDB" id="A0A6I8UTU2"/>
<accession>A0A6I8UTU2</accession>
<keyword evidence="5 9" id="KW-0493">Microtubule</keyword>
<dbReference type="InterPro" id="IPR004953">
    <property type="entry name" value="EB1_C"/>
</dbReference>
<dbReference type="Gene3D" id="1.10.418.10">
    <property type="entry name" value="Calponin-like domain"/>
    <property type="match status" value="1"/>
</dbReference>
<organism evidence="12 13">
    <name type="scientific">Drosophila pseudoobscura pseudoobscura</name>
    <name type="common">Fruit fly</name>
    <dbReference type="NCBI Taxonomy" id="46245"/>
    <lineage>
        <taxon>Eukaryota</taxon>
        <taxon>Metazoa</taxon>
        <taxon>Ecdysozoa</taxon>
        <taxon>Arthropoda</taxon>
        <taxon>Hexapoda</taxon>
        <taxon>Insecta</taxon>
        <taxon>Pterygota</taxon>
        <taxon>Neoptera</taxon>
        <taxon>Endopterygota</taxon>
        <taxon>Diptera</taxon>
        <taxon>Brachycera</taxon>
        <taxon>Muscomorpha</taxon>
        <taxon>Ephydroidea</taxon>
        <taxon>Drosophilidae</taxon>
        <taxon>Drosophila</taxon>
        <taxon>Sophophora</taxon>
    </lineage>
</organism>
<dbReference type="GO" id="GO:0008017">
    <property type="term" value="F:microtubule binding"/>
    <property type="evidence" value="ECO:0007669"/>
    <property type="project" value="InterPro"/>
</dbReference>
<evidence type="ECO:0000256" key="4">
    <source>
        <dbReference type="ARBA" id="ARBA00022618"/>
    </source>
</evidence>
<evidence type="ECO:0000256" key="7">
    <source>
        <dbReference type="ARBA" id="ARBA00023212"/>
    </source>
</evidence>
<keyword evidence="6" id="KW-0498">Mitosis</keyword>
<dbReference type="OMA" id="DMINNNQ"/>
<dbReference type="GO" id="GO:0005874">
    <property type="term" value="C:microtubule"/>
    <property type="evidence" value="ECO:0007669"/>
    <property type="project" value="UniProtKB-KW"/>
</dbReference>
<feature type="domain" description="EB1 C-terminal" evidence="11">
    <location>
        <begin position="160"/>
        <end position="232"/>
    </location>
</feature>
<dbReference type="InterPro" id="IPR036133">
    <property type="entry name" value="EB1_C_sf"/>
</dbReference>
<evidence type="ECO:0000259" key="11">
    <source>
        <dbReference type="PROSITE" id="PS51230"/>
    </source>
</evidence>
<protein>
    <submittedName>
        <fullName evidence="13">Microtubule-associated protein RP/EB family member 2 isoform X1</fullName>
    </submittedName>
</protein>